<dbReference type="InterPro" id="IPR000843">
    <property type="entry name" value="HTH_LacI"/>
</dbReference>
<dbReference type="Pfam" id="PF00356">
    <property type="entry name" value="LacI"/>
    <property type="match status" value="1"/>
</dbReference>
<keyword evidence="1" id="KW-0805">Transcription regulation</keyword>
<dbReference type="GO" id="GO:0000976">
    <property type="term" value="F:transcription cis-regulatory region binding"/>
    <property type="evidence" value="ECO:0007669"/>
    <property type="project" value="TreeGrafter"/>
</dbReference>
<dbReference type="InterPro" id="IPR028082">
    <property type="entry name" value="Peripla_BP_I"/>
</dbReference>
<evidence type="ECO:0000256" key="1">
    <source>
        <dbReference type="ARBA" id="ARBA00023015"/>
    </source>
</evidence>
<dbReference type="EMBL" id="CP065383">
    <property type="protein sequence ID" value="QPM68414.1"/>
    <property type="molecule type" value="Genomic_DNA"/>
</dbReference>
<dbReference type="RefSeq" id="WP_218110921.1">
    <property type="nucleotide sequence ID" value="NZ_CP065383.1"/>
</dbReference>
<dbReference type="Proteomes" id="UP000594463">
    <property type="component" value="Chromosome"/>
</dbReference>
<accession>A0A7T1AM48</accession>
<dbReference type="PROSITE" id="PS50932">
    <property type="entry name" value="HTH_LACI_2"/>
    <property type="match status" value="1"/>
</dbReference>
<name>A0A7T1AM48_ATRLM</name>
<dbReference type="SUPFAM" id="SSF47413">
    <property type="entry name" value="lambda repressor-like DNA-binding domains"/>
    <property type="match status" value="1"/>
</dbReference>
<dbReference type="CDD" id="cd01392">
    <property type="entry name" value="HTH_LacI"/>
    <property type="match status" value="1"/>
</dbReference>
<dbReference type="Pfam" id="PF13377">
    <property type="entry name" value="Peripla_BP_3"/>
    <property type="match status" value="1"/>
</dbReference>
<proteinExistence type="predicted"/>
<evidence type="ECO:0000313" key="5">
    <source>
        <dbReference type="EMBL" id="QPM68414.1"/>
    </source>
</evidence>
<organism evidence="5 6">
    <name type="scientific">Atribacter laminatus</name>
    <dbReference type="NCBI Taxonomy" id="2847778"/>
    <lineage>
        <taxon>Bacteria</taxon>
        <taxon>Pseudomonadati</taxon>
        <taxon>Atribacterota</taxon>
        <taxon>Atribacteria</taxon>
        <taxon>Atribacterales</taxon>
        <taxon>Atribacteraceae</taxon>
        <taxon>Atribacter</taxon>
    </lineage>
</organism>
<dbReference type="Gene3D" id="3.40.50.2300">
    <property type="match status" value="2"/>
</dbReference>
<evidence type="ECO:0000313" key="6">
    <source>
        <dbReference type="Proteomes" id="UP000594463"/>
    </source>
</evidence>
<reference evidence="5 6" key="1">
    <citation type="journal article" date="2021" name="Nat. Commun.">
        <title>Isolation of a member of the candidate phylum Atribacteria reveals a unique cell membrane structure.</title>
        <authorList>
            <person name="Taiki K."/>
            <person name="Nobu M.K."/>
            <person name="Kusada H."/>
            <person name="Meng X.-Y."/>
            <person name="Hosoki N."/>
            <person name="Uematsu K."/>
            <person name="Yoshioka H."/>
            <person name="Kamagata Y."/>
            <person name="Tamaki H."/>
        </authorList>
    </citation>
    <scope>NUCLEOTIDE SEQUENCE [LARGE SCALE GENOMIC DNA]</scope>
    <source>
        <strain evidence="5 6">RT761</strain>
    </source>
</reference>
<dbReference type="InterPro" id="IPR010982">
    <property type="entry name" value="Lambda_DNA-bd_dom_sf"/>
</dbReference>
<dbReference type="GO" id="GO:0003700">
    <property type="term" value="F:DNA-binding transcription factor activity"/>
    <property type="evidence" value="ECO:0007669"/>
    <property type="project" value="TreeGrafter"/>
</dbReference>
<protein>
    <submittedName>
        <fullName evidence="5">Putative HTH-type transcriptional repressor ExuR</fullName>
    </submittedName>
</protein>
<keyword evidence="2" id="KW-0238">DNA-binding</keyword>
<keyword evidence="3" id="KW-0804">Transcription</keyword>
<dbReference type="Gene3D" id="1.10.260.40">
    <property type="entry name" value="lambda repressor-like DNA-binding domains"/>
    <property type="match status" value="1"/>
</dbReference>
<dbReference type="KEGG" id="alam:RT761_01634"/>
<dbReference type="PANTHER" id="PTHR30146">
    <property type="entry name" value="LACI-RELATED TRANSCRIPTIONAL REPRESSOR"/>
    <property type="match status" value="1"/>
</dbReference>
<sequence>MRATIKDIAKVLNLSPSTVSRALRDCSSVSKKTREKILHIAQSMDYQPNLTARGLVSGRTQNIGVILSIETRDYSSLQIFNSIVVNGIFEVADAANYNLTFAKESKKHQTGALQRIIDNRDADGVLIVNVVSEDILAKLTIKNIPVVLIDNHFDNLQSYAVNNNDRLGAYLGTKHLLSLGYESIGFIGISEHAFNRECEMGYFQALLESEIRTDPNFLAKGNGDLGSGYDAMIKLLKINRPPRGVFVVNDEMAIGSIKAIKDYGLSVPEDIAIVGMDGMPFMEYFDPPLTTVKIEVAELGRTALQMLLGLIEDNYSGNHQIAISPRLIIRKSCGYYINSTLTK</sequence>
<dbReference type="SMART" id="SM00354">
    <property type="entry name" value="HTH_LACI"/>
    <property type="match status" value="1"/>
</dbReference>
<dbReference type="SUPFAM" id="SSF53822">
    <property type="entry name" value="Periplasmic binding protein-like I"/>
    <property type="match status" value="1"/>
</dbReference>
<dbReference type="PANTHER" id="PTHR30146:SF109">
    <property type="entry name" value="HTH-TYPE TRANSCRIPTIONAL REGULATOR GALS"/>
    <property type="match status" value="1"/>
</dbReference>
<evidence type="ECO:0000256" key="3">
    <source>
        <dbReference type="ARBA" id="ARBA00023163"/>
    </source>
</evidence>
<gene>
    <name evidence="5" type="primary">exuR_2</name>
    <name evidence="5" type="ORF">RT761_01634</name>
</gene>
<feature type="domain" description="HTH lacI-type" evidence="4">
    <location>
        <begin position="3"/>
        <end position="57"/>
    </location>
</feature>
<dbReference type="CDD" id="cd06267">
    <property type="entry name" value="PBP1_LacI_sugar_binding-like"/>
    <property type="match status" value="1"/>
</dbReference>
<evidence type="ECO:0000259" key="4">
    <source>
        <dbReference type="PROSITE" id="PS50932"/>
    </source>
</evidence>
<dbReference type="AlphaFoldDB" id="A0A7T1AM48"/>
<evidence type="ECO:0000256" key="2">
    <source>
        <dbReference type="ARBA" id="ARBA00023125"/>
    </source>
</evidence>
<keyword evidence="6" id="KW-1185">Reference proteome</keyword>
<dbReference type="InterPro" id="IPR046335">
    <property type="entry name" value="LacI/GalR-like_sensor"/>
</dbReference>